<gene>
    <name evidence="2" type="ORF">JKF63_01340</name>
</gene>
<dbReference type="Proteomes" id="UP000674318">
    <property type="component" value="Chromosome 35"/>
</dbReference>
<comment type="caution">
    <text evidence="2">The sequence shown here is derived from an EMBL/GenBank/DDBJ whole genome shotgun (WGS) entry which is preliminary data.</text>
</comment>
<evidence type="ECO:0000256" key="1">
    <source>
        <dbReference type="SAM" id="MobiDB-lite"/>
    </source>
</evidence>
<sequence length="264" mass="29040">MGLNLDGDDAPSFSELVRDFRRTIMKNRTMTECWRDLADQHTFFKDIAKEGRTRGETVGAVLSAMQGISQAVQLFELSNSEAGTPSRAPTDPSFPSGKKSVGGACSGSRSEEAQTLVHVARAYLSLYSSTPIPTRAQWLSSLRPLFTQCLIDVHTPVIGASPSRCAEEEGTILSTPPAASVLSHYLTKLRQRVDYVAQELSSREGDDDDDGSFAEEELKELVQCCLVVGRRVARPTTLPSFDTRLVREMVKTLQNFMGSSTLEW</sequence>
<dbReference type="OrthoDB" id="273259at2759"/>
<dbReference type="GeneID" id="94287464"/>
<dbReference type="KEGG" id="phet:94287464"/>
<keyword evidence="3" id="KW-1185">Reference proteome</keyword>
<dbReference type="RefSeq" id="XP_067753544.1">
    <property type="nucleotide sequence ID" value="XM_067897387.1"/>
</dbReference>
<accession>A0A836ICS6</accession>
<feature type="region of interest" description="Disordered" evidence="1">
    <location>
        <begin position="80"/>
        <end position="107"/>
    </location>
</feature>
<protein>
    <submittedName>
        <fullName evidence="2">Uncharacterized protein</fullName>
    </submittedName>
</protein>
<evidence type="ECO:0000313" key="2">
    <source>
        <dbReference type="EMBL" id="KAG5492760.1"/>
    </source>
</evidence>
<organism evidence="2 3">
    <name type="scientific">Porcisia hertigi</name>
    <dbReference type="NCBI Taxonomy" id="2761500"/>
    <lineage>
        <taxon>Eukaryota</taxon>
        <taxon>Discoba</taxon>
        <taxon>Euglenozoa</taxon>
        <taxon>Kinetoplastea</taxon>
        <taxon>Metakinetoplastina</taxon>
        <taxon>Trypanosomatida</taxon>
        <taxon>Trypanosomatidae</taxon>
        <taxon>Leishmaniinae</taxon>
        <taxon>Porcisia</taxon>
    </lineage>
</organism>
<proteinExistence type="predicted"/>
<reference evidence="2 3" key="1">
    <citation type="submission" date="2021-02" db="EMBL/GenBank/DDBJ databases">
        <title>Porcisia hertigi Genome sequencing and assembly.</title>
        <authorList>
            <person name="Almutairi H."/>
            <person name="Gatherer D."/>
        </authorList>
    </citation>
    <scope>NUCLEOTIDE SEQUENCE [LARGE SCALE GENOMIC DNA]</scope>
    <source>
        <strain evidence="2 3">C119</strain>
    </source>
</reference>
<dbReference type="EMBL" id="JAFJZO010000035">
    <property type="protein sequence ID" value="KAG5492760.1"/>
    <property type="molecule type" value="Genomic_DNA"/>
</dbReference>
<name>A0A836ICS6_9TRYP</name>
<evidence type="ECO:0000313" key="3">
    <source>
        <dbReference type="Proteomes" id="UP000674318"/>
    </source>
</evidence>
<dbReference type="AlphaFoldDB" id="A0A836ICS6"/>